<accession>A0A937HEE8</accession>
<evidence type="ECO:0000256" key="2">
    <source>
        <dbReference type="ARBA" id="ARBA00022827"/>
    </source>
</evidence>
<dbReference type="InterPro" id="IPR036134">
    <property type="entry name" value="Crypto/Photolyase_FAD-like_sf"/>
</dbReference>
<feature type="binding site" evidence="3">
    <location>
        <position position="67"/>
    </location>
    <ligand>
        <name>FAD</name>
        <dbReference type="ChEBI" id="CHEBI:57692"/>
    </ligand>
</feature>
<gene>
    <name evidence="5" type="ORF">ISQ19_06220</name>
</gene>
<dbReference type="EMBL" id="JADHOK010000096">
    <property type="protein sequence ID" value="MBL6762274.1"/>
    <property type="molecule type" value="Genomic_DNA"/>
</dbReference>
<comment type="caution">
    <text evidence="5">The sequence shown here is derived from an EMBL/GenBank/DDBJ whole genome shotgun (WGS) entry which is preliminary data.</text>
</comment>
<dbReference type="Gene3D" id="1.10.579.10">
    <property type="entry name" value="DNA Cyclobutane Dipyrimidine Photolyase, subunit A, domain 3"/>
    <property type="match status" value="1"/>
</dbReference>
<dbReference type="Proteomes" id="UP000785783">
    <property type="component" value="Unassembled WGS sequence"/>
</dbReference>
<sequence length="233" mass="26155">PSPIKGGRAAAEAALAAVDPVGYGHSRNYLDGAVTRLSPYIRHGIVSLNELRNLALERGDPKAIEKFIQELGWRDFWQRIYAQNPDWLWHDIEPYKTGFDASDYADTLPADIAAGETDSAAINHFIAVLKSTGYLHNHARMYLAAYIVHWRRVKWQAGAVFFLRHLLDGDAASNNLSFQWVASTFANKPYFFNLENLQKFAGMEAPCDYHNNKCFGGSYDDLALKLFPNSEAA</sequence>
<dbReference type="PANTHER" id="PTHR11455">
    <property type="entry name" value="CRYPTOCHROME"/>
    <property type="match status" value="1"/>
</dbReference>
<feature type="non-terminal residue" evidence="5">
    <location>
        <position position="1"/>
    </location>
</feature>
<evidence type="ECO:0000313" key="6">
    <source>
        <dbReference type="Proteomes" id="UP000785783"/>
    </source>
</evidence>
<organism evidence="5 6">
    <name type="scientific">PS1 clade bacterium</name>
    <dbReference type="NCBI Taxonomy" id="2175152"/>
    <lineage>
        <taxon>Bacteria</taxon>
        <taxon>Pseudomonadati</taxon>
        <taxon>Pseudomonadota</taxon>
        <taxon>Alphaproteobacteria</taxon>
        <taxon>PS1 clade</taxon>
    </lineage>
</organism>
<dbReference type="GO" id="GO:0071949">
    <property type="term" value="F:FAD binding"/>
    <property type="evidence" value="ECO:0007669"/>
    <property type="project" value="TreeGrafter"/>
</dbReference>
<dbReference type="InterPro" id="IPR005101">
    <property type="entry name" value="Cryptochr/Photolyase_FAD-bd"/>
</dbReference>
<dbReference type="GO" id="GO:0005737">
    <property type="term" value="C:cytoplasm"/>
    <property type="evidence" value="ECO:0007669"/>
    <property type="project" value="TreeGrafter"/>
</dbReference>
<evidence type="ECO:0000259" key="4">
    <source>
        <dbReference type="Pfam" id="PF03441"/>
    </source>
</evidence>
<dbReference type="Gene3D" id="1.25.40.80">
    <property type="match status" value="1"/>
</dbReference>
<feature type="binding site" evidence="3">
    <location>
        <position position="23"/>
    </location>
    <ligand>
        <name>FAD</name>
        <dbReference type="ChEBI" id="CHEBI:57692"/>
    </ligand>
</feature>
<protein>
    <submittedName>
        <fullName evidence="5">DNA photolyase</fullName>
    </submittedName>
</protein>
<dbReference type="AlphaFoldDB" id="A0A937HEE8"/>
<comment type="cofactor">
    <cofactor evidence="3">
        <name>FAD</name>
        <dbReference type="ChEBI" id="CHEBI:57692"/>
    </cofactor>
    <text evidence="3">Binds 1 FAD per subunit.</text>
</comment>
<evidence type="ECO:0000313" key="5">
    <source>
        <dbReference type="EMBL" id="MBL6762274.1"/>
    </source>
</evidence>
<dbReference type="GO" id="GO:0032922">
    <property type="term" value="P:circadian regulation of gene expression"/>
    <property type="evidence" value="ECO:0007669"/>
    <property type="project" value="TreeGrafter"/>
</dbReference>
<evidence type="ECO:0000256" key="3">
    <source>
        <dbReference type="PIRSR" id="PIRSR602081-1"/>
    </source>
</evidence>
<proteinExistence type="predicted"/>
<feature type="binding site" evidence="3">
    <location>
        <begin position="168"/>
        <end position="170"/>
    </location>
    <ligand>
        <name>FAD</name>
        <dbReference type="ChEBI" id="CHEBI:57692"/>
    </ligand>
</feature>
<dbReference type="GO" id="GO:0003904">
    <property type="term" value="F:deoxyribodipyrimidine photo-lyase activity"/>
    <property type="evidence" value="ECO:0007669"/>
    <property type="project" value="TreeGrafter"/>
</dbReference>
<keyword evidence="1 3" id="KW-0285">Flavoprotein</keyword>
<dbReference type="GO" id="GO:0003677">
    <property type="term" value="F:DNA binding"/>
    <property type="evidence" value="ECO:0007669"/>
    <property type="project" value="TreeGrafter"/>
</dbReference>
<reference evidence="5" key="1">
    <citation type="submission" date="2020-10" db="EMBL/GenBank/DDBJ databases">
        <title>Microbiome of the Black Sea water column analyzed by genome centric metagenomics.</title>
        <authorList>
            <person name="Cabello-Yeves P.J."/>
            <person name="Callieri C."/>
            <person name="Picazo A."/>
            <person name="Mehrshad M."/>
            <person name="Haro-Moreno J.M."/>
            <person name="Roda-Garcia J."/>
            <person name="Dzembekova N."/>
            <person name="Slabakova V."/>
            <person name="Slabakova N."/>
            <person name="Moncheva S."/>
            <person name="Rodriguez-Valera F."/>
        </authorList>
    </citation>
    <scope>NUCLEOTIDE SEQUENCE</scope>
    <source>
        <strain evidence="5">BS307-5m-G5</strain>
    </source>
</reference>
<dbReference type="SUPFAM" id="SSF48173">
    <property type="entry name" value="Cryptochrome/photolyase FAD-binding domain"/>
    <property type="match status" value="1"/>
</dbReference>
<dbReference type="InterPro" id="IPR002081">
    <property type="entry name" value="Cryptochrome/DNA_photolyase_1"/>
</dbReference>
<evidence type="ECO:0000256" key="1">
    <source>
        <dbReference type="ARBA" id="ARBA00022630"/>
    </source>
</evidence>
<dbReference type="PANTHER" id="PTHR11455:SF18">
    <property type="entry name" value="SI:CH1073-390K14.1"/>
    <property type="match status" value="1"/>
</dbReference>
<name>A0A937HEE8_9PROT</name>
<keyword evidence="2 3" id="KW-0274">FAD</keyword>
<dbReference type="GO" id="GO:0043153">
    <property type="term" value="P:entrainment of circadian clock by photoperiod"/>
    <property type="evidence" value="ECO:0007669"/>
    <property type="project" value="TreeGrafter"/>
</dbReference>
<dbReference type="Pfam" id="PF03441">
    <property type="entry name" value="FAD_binding_7"/>
    <property type="match status" value="1"/>
</dbReference>
<feature type="domain" description="Cryptochrome/DNA photolyase FAD-binding" evidence="4">
    <location>
        <begin position="67"/>
        <end position="197"/>
    </location>
</feature>